<dbReference type="InterPro" id="IPR013783">
    <property type="entry name" value="Ig-like_fold"/>
</dbReference>
<dbReference type="InterPro" id="IPR036116">
    <property type="entry name" value="FN3_sf"/>
</dbReference>
<feature type="domain" description="Fibronectin type-III" evidence="2">
    <location>
        <begin position="8"/>
        <end position="101"/>
    </location>
</feature>
<dbReference type="Pfam" id="PF00041">
    <property type="entry name" value="fn3"/>
    <property type="match status" value="1"/>
</dbReference>
<sequence>MQTNPTRGPSSVRSGTVTASSITVHWGEVSCLDRNGEITGYIAQAVRNGMVEGTASVGGSARQATISGLSPSTSYTVQVAAVNGAGTGPYSCVYVRTNDGLSTQVISSSTTSLTISWTLERPLTATGYTISYSNTNNTGC</sequence>
<dbReference type="SMART" id="SM00060">
    <property type="entry name" value="FN3"/>
    <property type="match status" value="1"/>
</dbReference>
<name>A0AA35TGZ9_GEOBA</name>
<dbReference type="InterPro" id="IPR050991">
    <property type="entry name" value="ECM_Regulatory_Proteins"/>
</dbReference>
<evidence type="ECO:0000313" key="4">
    <source>
        <dbReference type="Proteomes" id="UP001174909"/>
    </source>
</evidence>
<dbReference type="InterPro" id="IPR003961">
    <property type="entry name" value="FN3_dom"/>
</dbReference>
<reference evidence="3" key="1">
    <citation type="submission" date="2023-03" db="EMBL/GenBank/DDBJ databases">
        <authorList>
            <person name="Steffen K."/>
            <person name="Cardenas P."/>
        </authorList>
    </citation>
    <scope>NUCLEOTIDE SEQUENCE</scope>
</reference>
<dbReference type="Gene3D" id="2.60.40.10">
    <property type="entry name" value="Immunoglobulins"/>
    <property type="match status" value="1"/>
</dbReference>
<dbReference type="PRINTS" id="PR00014">
    <property type="entry name" value="FNTYPEIII"/>
</dbReference>
<protein>
    <submittedName>
        <fullName evidence="3">Neuronal cell adhesion molecule</fullName>
    </submittedName>
</protein>
<organism evidence="3 4">
    <name type="scientific">Geodia barretti</name>
    <name type="common">Barrett's horny sponge</name>
    <dbReference type="NCBI Taxonomy" id="519541"/>
    <lineage>
        <taxon>Eukaryota</taxon>
        <taxon>Metazoa</taxon>
        <taxon>Porifera</taxon>
        <taxon>Demospongiae</taxon>
        <taxon>Heteroscleromorpha</taxon>
        <taxon>Tetractinellida</taxon>
        <taxon>Astrophorina</taxon>
        <taxon>Geodiidae</taxon>
        <taxon>Geodia</taxon>
    </lineage>
</organism>
<dbReference type="SUPFAM" id="SSF49265">
    <property type="entry name" value="Fibronectin type III"/>
    <property type="match status" value="1"/>
</dbReference>
<keyword evidence="1" id="KW-0677">Repeat</keyword>
<proteinExistence type="predicted"/>
<accession>A0AA35TGZ9</accession>
<evidence type="ECO:0000256" key="1">
    <source>
        <dbReference type="ARBA" id="ARBA00022737"/>
    </source>
</evidence>
<feature type="non-terminal residue" evidence="3">
    <location>
        <position position="1"/>
    </location>
</feature>
<dbReference type="Proteomes" id="UP001174909">
    <property type="component" value="Unassembled WGS sequence"/>
</dbReference>
<keyword evidence="4" id="KW-1185">Reference proteome</keyword>
<dbReference type="AlphaFoldDB" id="A0AA35TGZ9"/>
<comment type="caution">
    <text evidence="3">The sequence shown here is derived from an EMBL/GenBank/DDBJ whole genome shotgun (WGS) entry which is preliminary data.</text>
</comment>
<dbReference type="PROSITE" id="PS50853">
    <property type="entry name" value="FN3"/>
    <property type="match status" value="1"/>
</dbReference>
<dbReference type="CDD" id="cd00063">
    <property type="entry name" value="FN3"/>
    <property type="match status" value="1"/>
</dbReference>
<dbReference type="PANTHER" id="PTHR46708">
    <property type="entry name" value="TENASCIN"/>
    <property type="match status" value="1"/>
</dbReference>
<gene>
    <name evidence="3" type="ORF">GBAR_LOCUS26460</name>
</gene>
<dbReference type="FunFam" id="2.60.40.10:FF:000028">
    <property type="entry name" value="Neuronal cell adhesion molecule"/>
    <property type="match status" value="1"/>
</dbReference>
<evidence type="ECO:0000313" key="3">
    <source>
        <dbReference type="EMBL" id="CAI8047833.1"/>
    </source>
</evidence>
<dbReference type="EMBL" id="CASHTH010003682">
    <property type="protein sequence ID" value="CAI8047833.1"/>
    <property type="molecule type" value="Genomic_DNA"/>
</dbReference>
<dbReference type="PANTHER" id="PTHR46708:SF2">
    <property type="entry name" value="FIBRONECTIN TYPE-III DOMAIN-CONTAINING PROTEIN"/>
    <property type="match status" value="1"/>
</dbReference>
<evidence type="ECO:0000259" key="2">
    <source>
        <dbReference type="PROSITE" id="PS50853"/>
    </source>
</evidence>